<organism evidence="3 4">
    <name type="scientific">Verminephrobacter aporrectodeae subsp. tuberculatae</name>
    <dbReference type="NCBI Taxonomy" id="1110392"/>
    <lineage>
        <taxon>Bacteria</taxon>
        <taxon>Pseudomonadati</taxon>
        <taxon>Pseudomonadota</taxon>
        <taxon>Betaproteobacteria</taxon>
        <taxon>Burkholderiales</taxon>
        <taxon>Comamonadaceae</taxon>
        <taxon>Verminephrobacter</taxon>
    </lineage>
</organism>
<reference evidence="4" key="1">
    <citation type="submission" date="2023-07" db="EMBL/GenBank/DDBJ databases">
        <title>Verminephrobacter genomes.</title>
        <authorList>
            <person name="Lund M.B."/>
        </authorList>
    </citation>
    <scope>NUCLEOTIDE SEQUENCE [LARGE SCALE GENOMIC DNA]</scope>
    <source>
        <strain evidence="4">AtM5-05</strain>
    </source>
</reference>
<name>A0ABT3KV56_9BURK</name>
<comment type="caution">
    <text evidence="3">The sequence shown here is derived from an EMBL/GenBank/DDBJ whole genome shotgun (WGS) entry which is preliminary data.</text>
</comment>
<evidence type="ECO:0000313" key="4">
    <source>
        <dbReference type="Proteomes" id="UP001208935"/>
    </source>
</evidence>
<keyword evidence="1" id="KW-0175">Coiled coil</keyword>
<feature type="region of interest" description="Disordered" evidence="2">
    <location>
        <begin position="1"/>
        <end position="20"/>
    </location>
</feature>
<keyword evidence="4" id="KW-1185">Reference proteome</keyword>
<evidence type="ECO:0000256" key="1">
    <source>
        <dbReference type="SAM" id="Coils"/>
    </source>
</evidence>
<dbReference type="EMBL" id="QZCW01000002">
    <property type="protein sequence ID" value="MCW5322218.1"/>
    <property type="molecule type" value="Genomic_DNA"/>
</dbReference>
<dbReference type="RefSeq" id="WP_265282552.1">
    <property type="nucleotide sequence ID" value="NZ_QZCW01000002.1"/>
</dbReference>
<feature type="coiled-coil region" evidence="1">
    <location>
        <begin position="27"/>
        <end position="54"/>
    </location>
</feature>
<dbReference type="Proteomes" id="UP001208935">
    <property type="component" value="Unassembled WGS sequence"/>
</dbReference>
<proteinExistence type="predicted"/>
<protein>
    <submittedName>
        <fullName evidence="3">Uncharacterized protein</fullName>
    </submittedName>
</protein>
<evidence type="ECO:0000313" key="3">
    <source>
        <dbReference type="EMBL" id="MCW5322218.1"/>
    </source>
</evidence>
<accession>A0ABT3KV56</accession>
<evidence type="ECO:0000256" key="2">
    <source>
        <dbReference type="SAM" id="MobiDB-lite"/>
    </source>
</evidence>
<sequence>MFDPGETTSKDGHTASENDSATLAGDYTALQENYTALTENYTALTENYTALKENYTALQEGCTALKEFHTTLRDDYIVLMNDYLALMIDYLAFKNGDTPVADGGNGDGASSLEHAPADLPKGMEMPVELSKKALASATRTEHSSPSVDLAQGITDYWVEDETAPRVNPASSPVCKVVMEDGQCGPITDGGKYAAGGELVIVGQALDAQTPGF</sequence>
<gene>
    <name evidence="3" type="ORF">D5039_13970</name>
</gene>